<evidence type="ECO:0000313" key="5">
    <source>
        <dbReference type="EMBL" id="RCN24974.1"/>
    </source>
</evidence>
<dbReference type="GO" id="GO:0004867">
    <property type="term" value="F:serine-type endopeptidase inhibitor activity"/>
    <property type="evidence" value="ECO:0007669"/>
    <property type="project" value="UniProtKB-KW"/>
</dbReference>
<dbReference type="PANTHER" id="PTHR10083">
    <property type="entry name" value="KUNITZ-TYPE PROTEASE INHIBITOR-RELATED"/>
    <property type="match status" value="1"/>
</dbReference>
<evidence type="ECO:0000256" key="2">
    <source>
        <dbReference type="ARBA" id="ARBA00022900"/>
    </source>
</evidence>
<name>A0A368EYS5_ANCCA</name>
<dbReference type="Pfam" id="PF00014">
    <property type="entry name" value="Kunitz_BPTI"/>
    <property type="match status" value="1"/>
</dbReference>
<dbReference type="InterPro" id="IPR036880">
    <property type="entry name" value="Kunitz_BPTI_sf"/>
</dbReference>
<dbReference type="GO" id="GO:0005615">
    <property type="term" value="C:extracellular space"/>
    <property type="evidence" value="ECO:0007669"/>
    <property type="project" value="TreeGrafter"/>
</dbReference>
<accession>A0A368EYS5</accession>
<keyword evidence="2" id="KW-0722">Serine protease inhibitor</keyword>
<keyword evidence="3" id="KW-1015">Disulfide bond</keyword>
<reference evidence="5 6" key="1">
    <citation type="submission" date="2014-10" db="EMBL/GenBank/DDBJ databases">
        <title>Draft genome of the hookworm Ancylostoma caninum.</title>
        <authorList>
            <person name="Mitreva M."/>
        </authorList>
    </citation>
    <scope>NUCLEOTIDE SEQUENCE [LARGE SCALE GENOMIC DNA]</scope>
    <source>
        <strain evidence="5 6">Baltimore</strain>
    </source>
</reference>
<evidence type="ECO:0000256" key="1">
    <source>
        <dbReference type="ARBA" id="ARBA00022690"/>
    </source>
</evidence>
<protein>
    <submittedName>
        <fullName evidence="5">Kunitz/Bovine pancreatic trypsin inhibitor domain protein</fullName>
    </submittedName>
</protein>
<dbReference type="InterPro" id="IPR050098">
    <property type="entry name" value="TFPI/VKTCI-like"/>
</dbReference>
<dbReference type="PRINTS" id="PR00759">
    <property type="entry name" value="BASICPTASE"/>
</dbReference>
<proteinExistence type="predicted"/>
<dbReference type="OrthoDB" id="4473401at2759"/>
<dbReference type="STRING" id="29170.A0A368EYS5"/>
<keyword evidence="6" id="KW-1185">Reference proteome</keyword>
<dbReference type="Gene3D" id="4.10.410.10">
    <property type="entry name" value="Pancreatic trypsin inhibitor Kunitz domain"/>
    <property type="match status" value="1"/>
</dbReference>
<sequence>MVIGSRRRMNVRRHAREEQLKRIQEVKLITDGKYFWATNGLSADNESKTKNIKEQQVPDKCLLPIVTGPCKGKNRRYAYNNKTGKCVKFTYGGCGGNGNNFRTKKD</sequence>
<comment type="caution">
    <text evidence="5">The sequence shown here is derived from an EMBL/GenBank/DDBJ whole genome shotgun (WGS) entry which is preliminary data.</text>
</comment>
<dbReference type="PROSITE" id="PS50279">
    <property type="entry name" value="BPTI_KUNITZ_2"/>
    <property type="match status" value="1"/>
</dbReference>
<gene>
    <name evidence="5" type="ORF">ANCCAN_29317</name>
</gene>
<dbReference type="InterPro" id="IPR002223">
    <property type="entry name" value="Kunitz_BPTI"/>
</dbReference>
<dbReference type="SMART" id="SM00131">
    <property type="entry name" value="KU"/>
    <property type="match status" value="1"/>
</dbReference>
<feature type="domain" description="BPTI/Kunitz inhibitor" evidence="4">
    <location>
        <begin position="61"/>
        <end position="106"/>
    </location>
</feature>
<evidence type="ECO:0000259" key="4">
    <source>
        <dbReference type="PROSITE" id="PS50279"/>
    </source>
</evidence>
<dbReference type="SUPFAM" id="SSF57362">
    <property type="entry name" value="BPTI-like"/>
    <property type="match status" value="1"/>
</dbReference>
<evidence type="ECO:0000256" key="3">
    <source>
        <dbReference type="ARBA" id="ARBA00023157"/>
    </source>
</evidence>
<evidence type="ECO:0000313" key="6">
    <source>
        <dbReference type="Proteomes" id="UP000252519"/>
    </source>
</evidence>
<dbReference type="AlphaFoldDB" id="A0A368EYS5"/>
<organism evidence="5 6">
    <name type="scientific">Ancylostoma caninum</name>
    <name type="common">Dog hookworm</name>
    <dbReference type="NCBI Taxonomy" id="29170"/>
    <lineage>
        <taxon>Eukaryota</taxon>
        <taxon>Metazoa</taxon>
        <taxon>Ecdysozoa</taxon>
        <taxon>Nematoda</taxon>
        <taxon>Chromadorea</taxon>
        <taxon>Rhabditida</taxon>
        <taxon>Rhabditina</taxon>
        <taxon>Rhabditomorpha</taxon>
        <taxon>Strongyloidea</taxon>
        <taxon>Ancylostomatidae</taxon>
        <taxon>Ancylostomatinae</taxon>
        <taxon>Ancylostoma</taxon>
    </lineage>
</organism>
<dbReference type="PANTHER" id="PTHR10083:SF374">
    <property type="entry name" value="BPTI_KUNITZ INHIBITOR DOMAIN-CONTAINING PROTEIN"/>
    <property type="match status" value="1"/>
</dbReference>
<feature type="non-terminal residue" evidence="5">
    <location>
        <position position="106"/>
    </location>
</feature>
<dbReference type="Proteomes" id="UP000252519">
    <property type="component" value="Unassembled WGS sequence"/>
</dbReference>
<dbReference type="EMBL" id="JOJR01015097">
    <property type="protein sequence ID" value="RCN24974.1"/>
    <property type="molecule type" value="Genomic_DNA"/>
</dbReference>
<keyword evidence="1" id="KW-0646">Protease inhibitor</keyword>